<gene>
    <name evidence="2" type="primary">g8576</name>
    <name evidence="2" type="ORF">VP750_LOCUS7706</name>
</gene>
<proteinExistence type="predicted"/>
<dbReference type="EMBL" id="CAXHTA020000015">
    <property type="protein sequence ID" value="CAL5225800.1"/>
    <property type="molecule type" value="Genomic_DNA"/>
</dbReference>
<organism evidence="2 3">
    <name type="scientific">Coccomyxa viridis</name>
    <dbReference type="NCBI Taxonomy" id="1274662"/>
    <lineage>
        <taxon>Eukaryota</taxon>
        <taxon>Viridiplantae</taxon>
        <taxon>Chlorophyta</taxon>
        <taxon>core chlorophytes</taxon>
        <taxon>Trebouxiophyceae</taxon>
        <taxon>Trebouxiophyceae incertae sedis</taxon>
        <taxon>Coccomyxaceae</taxon>
        <taxon>Coccomyxa</taxon>
    </lineage>
</organism>
<accession>A0ABP1G0Q1</accession>
<evidence type="ECO:0000313" key="2">
    <source>
        <dbReference type="EMBL" id="CAL5225800.1"/>
    </source>
</evidence>
<evidence type="ECO:0000256" key="1">
    <source>
        <dbReference type="SAM" id="MobiDB-lite"/>
    </source>
</evidence>
<feature type="compositionally biased region" description="Basic and acidic residues" evidence="1">
    <location>
        <begin position="1"/>
        <end position="10"/>
    </location>
</feature>
<keyword evidence="3" id="KW-1185">Reference proteome</keyword>
<reference evidence="2 3" key="1">
    <citation type="submission" date="2024-06" db="EMBL/GenBank/DDBJ databases">
        <authorList>
            <person name="Kraege A."/>
            <person name="Thomma B."/>
        </authorList>
    </citation>
    <scope>NUCLEOTIDE SEQUENCE [LARGE SCALE GENOMIC DNA]</scope>
</reference>
<dbReference type="Proteomes" id="UP001497392">
    <property type="component" value="Unassembled WGS sequence"/>
</dbReference>
<evidence type="ECO:0000313" key="3">
    <source>
        <dbReference type="Proteomes" id="UP001497392"/>
    </source>
</evidence>
<sequence length="140" mass="15045">MELANKELHHAVSSPSHPGPGQRRLDIGARFDGNRPVSPNASRWLLKRVKRYSHIACVFRDLNSSIKDLNEGISTCSIPPLLPSSVADCAPTARLSLSLGLVDGPKFLAMLSGGDPPSAVLDPSWFRERLRRGPGSGGIP</sequence>
<feature type="region of interest" description="Disordered" evidence="1">
    <location>
        <begin position="1"/>
        <end position="24"/>
    </location>
</feature>
<name>A0ABP1G0Q1_9CHLO</name>
<protein>
    <submittedName>
        <fullName evidence="2">G8576 protein</fullName>
    </submittedName>
</protein>
<comment type="caution">
    <text evidence="2">The sequence shown here is derived from an EMBL/GenBank/DDBJ whole genome shotgun (WGS) entry which is preliminary data.</text>
</comment>